<evidence type="ECO:0000256" key="6">
    <source>
        <dbReference type="ARBA" id="ARBA00023136"/>
    </source>
</evidence>
<reference evidence="10" key="1">
    <citation type="journal article" date="2019" name="bioRxiv">
        <title>Genome diversification in globally distributed novel marine Proteobacteria is linked to environmental adaptation.</title>
        <authorList>
            <person name="Zhou Z."/>
            <person name="Tran P.Q."/>
            <person name="Kieft K."/>
            <person name="Anantharaman K."/>
        </authorList>
    </citation>
    <scope>NUCLEOTIDE SEQUENCE [LARGE SCALE GENOMIC DNA]</scope>
</reference>
<evidence type="ECO:0000256" key="1">
    <source>
        <dbReference type="ARBA" id="ARBA00004370"/>
    </source>
</evidence>
<evidence type="ECO:0000313" key="9">
    <source>
        <dbReference type="EMBL" id="HIG63535.1"/>
    </source>
</evidence>
<evidence type="ECO:0000256" key="5">
    <source>
        <dbReference type="ARBA" id="ARBA00023098"/>
    </source>
</evidence>
<feature type="domain" description="Phospholipid/glycerol acyltransferase" evidence="8">
    <location>
        <begin position="57"/>
        <end position="169"/>
    </location>
</feature>
<evidence type="ECO:0000256" key="3">
    <source>
        <dbReference type="ARBA" id="ARBA00022692"/>
    </source>
</evidence>
<protein>
    <recommendedName>
        <fullName evidence="8">Phospholipid/glycerol acyltransferase domain-containing protein</fullName>
    </recommendedName>
</protein>
<dbReference type="Pfam" id="PF01553">
    <property type="entry name" value="Acyltransferase"/>
    <property type="match status" value="1"/>
</dbReference>
<evidence type="ECO:0000313" key="10">
    <source>
        <dbReference type="Proteomes" id="UP000589516"/>
    </source>
</evidence>
<dbReference type="GO" id="GO:0006629">
    <property type="term" value="P:lipid metabolic process"/>
    <property type="evidence" value="ECO:0007669"/>
    <property type="project" value="UniProtKB-KW"/>
</dbReference>
<accession>A0A7C7ZDF3</accession>
<keyword evidence="5" id="KW-0443">Lipid metabolism</keyword>
<proteinExistence type="predicted"/>
<dbReference type="AlphaFoldDB" id="A0A7C7ZDF3"/>
<sequence>MLWQLDALHFLVVLVRLRFRALWLSRENFRRAVQNEAVGLAKRYKLEIYVHGEPRPGFLAANHTSYTDAVVVEALKGAGSVSKIEVKNYFLIGPIVEKVGTLWVRRDDRDSRVETMQKLNAWNPVRDPLWIFPEGTTTPFGEIGEFKMGVFKAAEHSGHPIQPVVICYNNPMIDWGRDNKKIFISIVHFFSEKVRTSVRCFWLEPVVVGPGEAYSAAEKLRRKMRVYIRRFERDEHGT</sequence>
<keyword evidence="2" id="KW-0808">Transferase</keyword>
<dbReference type="SMART" id="SM00563">
    <property type="entry name" value="PlsC"/>
    <property type="match status" value="1"/>
</dbReference>
<keyword evidence="7" id="KW-0012">Acyltransferase</keyword>
<comment type="caution">
    <text evidence="9">The sequence shown here is derived from an EMBL/GenBank/DDBJ whole genome shotgun (WGS) entry which is preliminary data.</text>
</comment>
<evidence type="ECO:0000259" key="8">
    <source>
        <dbReference type="SMART" id="SM00563"/>
    </source>
</evidence>
<dbReference type="PANTHER" id="PTHR23063:SF52">
    <property type="entry name" value="LYSOPHOSPHATIDYLCHOLINE ACYLTRANSFERASE"/>
    <property type="match status" value="1"/>
</dbReference>
<name>A0A7C7ZDF3_9ARCH</name>
<comment type="subcellular location">
    <subcellularLocation>
        <location evidence="1">Membrane</location>
    </subcellularLocation>
</comment>
<keyword evidence="3" id="KW-0812">Transmembrane</keyword>
<evidence type="ECO:0000256" key="2">
    <source>
        <dbReference type="ARBA" id="ARBA00022679"/>
    </source>
</evidence>
<dbReference type="PANTHER" id="PTHR23063">
    <property type="entry name" value="PHOSPHOLIPID ACYLTRANSFERASE"/>
    <property type="match status" value="1"/>
</dbReference>
<keyword evidence="4" id="KW-1133">Transmembrane helix</keyword>
<dbReference type="Proteomes" id="UP000589516">
    <property type="component" value="Unassembled WGS sequence"/>
</dbReference>
<keyword evidence="6" id="KW-0472">Membrane</keyword>
<evidence type="ECO:0000256" key="4">
    <source>
        <dbReference type="ARBA" id="ARBA00022989"/>
    </source>
</evidence>
<dbReference type="InterPro" id="IPR002123">
    <property type="entry name" value="Plipid/glycerol_acylTrfase"/>
</dbReference>
<evidence type="ECO:0000256" key="7">
    <source>
        <dbReference type="ARBA" id="ARBA00023315"/>
    </source>
</evidence>
<dbReference type="SUPFAM" id="SSF69593">
    <property type="entry name" value="Glycerol-3-phosphate (1)-acyltransferase"/>
    <property type="match status" value="1"/>
</dbReference>
<dbReference type="EMBL" id="DUAV01000022">
    <property type="protein sequence ID" value="HIG63535.1"/>
    <property type="molecule type" value="Genomic_DNA"/>
</dbReference>
<dbReference type="GO" id="GO:0016746">
    <property type="term" value="F:acyltransferase activity"/>
    <property type="evidence" value="ECO:0007669"/>
    <property type="project" value="UniProtKB-KW"/>
</dbReference>
<dbReference type="GO" id="GO:0016020">
    <property type="term" value="C:membrane"/>
    <property type="evidence" value="ECO:0007669"/>
    <property type="project" value="UniProtKB-SubCell"/>
</dbReference>
<organism evidence="9 10">
    <name type="scientific">Marine Group III euryarchaeote</name>
    <dbReference type="NCBI Taxonomy" id="2173149"/>
    <lineage>
        <taxon>Archaea</taxon>
        <taxon>Methanobacteriati</taxon>
        <taxon>Thermoplasmatota</taxon>
        <taxon>Thermoplasmata</taxon>
        <taxon>Candidatus Thermoprofundales</taxon>
    </lineage>
</organism>
<gene>
    <name evidence="9" type="ORF">EYQ16_03335</name>
</gene>